<dbReference type="GeneID" id="94831160"/>
<feature type="domain" description="R13L1/DRL21-like LRR repeat region" evidence="3">
    <location>
        <begin position="207"/>
        <end position="274"/>
    </location>
</feature>
<organism evidence="4 5">
    <name type="scientific">Tritrichomonas foetus</name>
    <dbReference type="NCBI Taxonomy" id="1144522"/>
    <lineage>
        <taxon>Eukaryota</taxon>
        <taxon>Metamonada</taxon>
        <taxon>Parabasalia</taxon>
        <taxon>Tritrichomonadida</taxon>
        <taxon>Tritrichomonadidae</taxon>
        <taxon>Tritrichomonas</taxon>
    </lineage>
</organism>
<dbReference type="Pfam" id="PF25019">
    <property type="entry name" value="LRR_R13L1-DRL21"/>
    <property type="match status" value="1"/>
</dbReference>
<dbReference type="Proteomes" id="UP000179807">
    <property type="component" value="Unassembled WGS sequence"/>
</dbReference>
<dbReference type="GO" id="GO:0005737">
    <property type="term" value="C:cytoplasm"/>
    <property type="evidence" value="ECO:0007669"/>
    <property type="project" value="TreeGrafter"/>
</dbReference>
<keyword evidence="2" id="KW-0677">Repeat</keyword>
<evidence type="ECO:0000313" key="5">
    <source>
        <dbReference type="Proteomes" id="UP000179807"/>
    </source>
</evidence>
<sequence length="315" mass="36040">MSDLFTTFKTNRNNFLSKKHTFNRVSKDDFSNSILETGFAYSLAYSKFEHPKASLEVADMSPTILKSHYKNAESFFSFADLPFKNPPLNTLKHKKSKKDLVFFYLSGVTFTNYDCLKNLSKFNHIRYLCLANCSLNVIPNELFSLPKYIKSLDLTRNNISVIPNDVHWKQLEGINLSENALTSWPSIFEPEKLPSIISIDISFNRISEIKNNLSPFTNLESLILDYTPLKSFPSWISACMNLKYLSLKGCDVIYNFSFHQIMSLDNLSYLNISNVSIAKKDGNIVLKNLKSVIARNMTLLSQNRISTHSGTLYLM</sequence>
<proteinExistence type="predicted"/>
<dbReference type="PROSITE" id="PS51450">
    <property type="entry name" value="LRR"/>
    <property type="match status" value="1"/>
</dbReference>
<dbReference type="Gene3D" id="3.80.10.10">
    <property type="entry name" value="Ribonuclease Inhibitor"/>
    <property type="match status" value="1"/>
</dbReference>
<reference evidence="4" key="1">
    <citation type="submission" date="2016-10" db="EMBL/GenBank/DDBJ databases">
        <authorList>
            <person name="Benchimol M."/>
            <person name="Almeida L.G."/>
            <person name="Vasconcelos A.T."/>
            <person name="Perreira-Neves A."/>
            <person name="Rosa I.A."/>
            <person name="Tasca T."/>
            <person name="Bogo M.R."/>
            <person name="de Souza W."/>
        </authorList>
    </citation>
    <scope>NUCLEOTIDE SEQUENCE [LARGE SCALE GENOMIC DNA]</scope>
    <source>
        <strain evidence="4">K</strain>
    </source>
</reference>
<evidence type="ECO:0000256" key="1">
    <source>
        <dbReference type="ARBA" id="ARBA00022614"/>
    </source>
</evidence>
<dbReference type="VEuPathDB" id="TrichDB:TRFO_12143"/>
<gene>
    <name evidence="4" type="ORF">TRFO_12143</name>
</gene>
<accession>A0A1J4J493</accession>
<dbReference type="InterPro" id="IPR032675">
    <property type="entry name" value="LRR_dom_sf"/>
</dbReference>
<dbReference type="OrthoDB" id="1728874at2759"/>
<dbReference type="InterPro" id="IPR001611">
    <property type="entry name" value="Leu-rich_rpt"/>
</dbReference>
<dbReference type="EMBL" id="MLAK01001448">
    <property type="protein sequence ID" value="OHS92959.1"/>
    <property type="molecule type" value="Genomic_DNA"/>
</dbReference>
<evidence type="ECO:0000259" key="3">
    <source>
        <dbReference type="Pfam" id="PF25019"/>
    </source>
</evidence>
<comment type="caution">
    <text evidence="4">The sequence shown here is derived from an EMBL/GenBank/DDBJ whole genome shotgun (WGS) entry which is preliminary data.</text>
</comment>
<dbReference type="AlphaFoldDB" id="A0A1J4J493"/>
<dbReference type="InterPro" id="IPR050216">
    <property type="entry name" value="LRR_domain-containing"/>
</dbReference>
<evidence type="ECO:0000256" key="2">
    <source>
        <dbReference type="ARBA" id="ARBA00022737"/>
    </source>
</evidence>
<keyword evidence="1" id="KW-0433">Leucine-rich repeat</keyword>
<keyword evidence="5" id="KW-1185">Reference proteome</keyword>
<dbReference type="SUPFAM" id="SSF52058">
    <property type="entry name" value="L domain-like"/>
    <property type="match status" value="1"/>
</dbReference>
<dbReference type="PANTHER" id="PTHR48051:SF1">
    <property type="entry name" value="RAS SUPPRESSOR PROTEIN 1"/>
    <property type="match status" value="1"/>
</dbReference>
<dbReference type="RefSeq" id="XP_068346096.1">
    <property type="nucleotide sequence ID" value="XM_068496456.1"/>
</dbReference>
<dbReference type="InterPro" id="IPR056789">
    <property type="entry name" value="LRR_R13L1-DRL21"/>
</dbReference>
<protein>
    <recommendedName>
        <fullName evidence="3">R13L1/DRL21-like LRR repeat region domain-containing protein</fullName>
    </recommendedName>
</protein>
<dbReference type="PANTHER" id="PTHR48051">
    <property type="match status" value="1"/>
</dbReference>
<name>A0A1J4J493_9EUKA</name>
<evidence type="ECO:0000313" key="4">
    <source>
        <dbReference type="EMBL" id="OHS92959.1"/>
    </source>
</evidence>